<evidence type="ECO:0000256" key="3">
    <source>
        <dbReference type="ARBA" id="ARBA00023274"/>
    </source>
</evidence>
<dbReference type="Gene3D" id="2.30.170.40">
    <property type="entry name" value="Ribosomal protein L28/L24"/>
    <property type="match status" value="1"/>
</dbReference>
<dbReference type="RefSeq" id="WP_263334275.1">
    <property type="nucleotide sequence ID" value="NZ_JAGSYH010000002.1"/>
</dbReference>
<dbReference type="EMBL" id="JBHSPH010000001">
    <property type="protein sequence ID" value="MFC5861168.1"/>
    <property type="molecule type" value="Genomic_DNA"/>
</dbReference>
<gene>
    <name evidence="5 6" type="primary">rpmB</name>
    <name evidence="6" type="ORF">ACFPT7_02560</name>
</gene>
<keyword evidence="7" id="KW-1185">Reference proteome</keyword>
<comment type="similarity">
    <text evidence="1 5">Belongs to the bacterial ribosomal protein bL28 family.</text>
</comment>
<protein>
    <recommendedName>
        <fullName evidence="4 5">Large ribosomal subunit protein bL28</fullName>
    </recommendedName>
</protein>
<evidence type="ECO:0000256" key="4">
    <source>
        <dbReference type="ARBA" id="ARBA00035174"/>
    </source>
</evidence>
<dbReference type="InterPro" id="IPR037147">
    <property type="entry name" value="Ribosomal_bL28_sf"/>
</dbReference>
<name>A0ABW1EAS7_9BACT</name>
<dbReference type="NCBIfam" id="TIGR00009">
    <property type="entry name" value="L28"/>
    <property type="match status" value="1"/>
</dbReference>
<evidence type="ECO:0000313" key="6">
    <source>
        <dbReference type="EMBL" id="MFC5861168.1"/>
    </source>
</evidence>
<evidence type="ECO:0000256" key="5">
    <source>
        <dbReference type="HAMAP-Rule" id="MF_00373"/>
    </source>
</evidence>
<dbReference type="InterPro" id="IPR034704">
    <property type="entry name" value="Ribosomal_bL28/bL31-like_sf"/>
</dbReference>
<dbReference type="InterPro" id="IPR026569">
    <property type="entry name" value="Ribosomal_bL28"/>
</dbReference>
<evidence type="ECO:0000313" key="7">
    <source>
        <dbReference type="Proteomes" id="UP001596091"/>
    </source>
</evidence>
<dbReference type="HAMAP" id="MF_00373">
    <property type="entry name" value="Ribosomal_bL28"/>
    <property type="match status" value="1"/>
</dbReference>
<accession>A0ABW1EAS7</accession>
<comment type="caution">
    <text evidence="6">The sequence shown here is derived from an EMBL/GenBank/DDBJ whole genome shotgun (WGS) entry which is preliminary data.</text>
</comment>
<dbReference type="SUPFAM" id="SSF143800">
    <property type="entry name" value="L28p-like"/>
    <property type="match status" value="1"/>
</dbReference>
<evidence type="ECO:0000256" key="1">
    <source>
        <dbReference type="ARBA" id="ARBA00008760"/>
    </source>
</evidence>
<evidence type="ECO:0000256" key="2">
    <source>
        <dbReference type="ARBA" id="ARBA00022980"/>
    </source>
</evidence>
<sequence length="62" mass="6783">MAQICDLCGKGPRFGNNISHAHNVTRRRWNPNLQAVHAVVNGAAKRLRVCTNCIKSGKVTKA</sequence>
<dbReference type="Pfam" id="PF00830">
    <property type="entry name" value="Ribosomal_L28"/>
    <property type="match status" value="1"/>
</dbReference>
<proteinExistence type="inferred from homology"/>
<dbReference type="GO" id="GO:0005840">
    <property type="term" value="C:ribosome"/>
    <property type="evidence" value="ECO:0007669"/>
    <property type="project" value="UniProtKB-KW"/>
</dbReference>
<dbReference type="PANTHER" id="PTHR39080">
    <property type="entry name" value="50S RIBOSOMAL PROTEIN L28"/>
    <property type="match status" value="1"/>
</dbReference>
<dbReference type="Proteomes" id="UP001596091">
    <property type="component" value="Unassembled WGS sequence"/>
</dbReference>
<keyword evidence="2 5" id="KW-0689">Ribosomal protein</keyword>
<keyword evidence="3 5" id="KW-0687">Ribonucleoprotein</keyword>
<dbReference type="PANTHER" id="PTHR39080:SF1">
    <property type="entry name" value="LARGE RIBOSOMAL SUBUNIT PROTEIN BL28A"/>
    <property type="match status" value="1"/>
</dbReference>
<reference evidence="7" key="1">
    <citation type="journal article" date="2019" name="Int. J. Syst. Evol. Microbiol.">
        <title>The Global Catalogue of Microorganisms (GCM) 10K type strain sequencing project: providing services to taxonomists for standard genome sequencing and annotation.</title>
        <authorList>
            <consortium name="The Broad Institute Genomics Platform"/>
            <consortium name="The Broad Institute Genome Sequencing Center for Infectious Disease"/>
            <person name="Wu L."/>
            <person name="Ma J."/>
        </authorList>
    </citation>
    <scope>NUCLEOTIDE SEQUENCE [LARGE SCALE GENOMIC DNA]</scope>
    <source>
        <strain evidence="7">JCM 4087</strain>
    </source>
</reference>
<organism evidence="6 7">
    <name type="scientific">Acidicapsa dinghuensis</name>
    <dbReference type="NCBI Taxonomy" id="2218256"/>
    <lineage>
        <taxon>Bacteria</taxon>
        <taxon>Pseudomonadati</taxon>
        <taxon>Acidobacteriota</taxon>
        <taxon>Terriglobia</taxon>
        <taxon>Terriglobales</taxon>
        <taxon>Acidobacteriaceae</taxon>
        <taxon>Acidicapsa</taxon>
    </lineage>
</organism>
<dbReference type="InterPro" id="IPR050096">
    <property type="entry name" value="Bacterial_rp_bL28"/>
</dbReference>
<dbReference type="InterPro" id="IPR001383">
    <property type="entry name" value="Ribosomal_bL28_bact-type"/>
</dbReference>